<dbReference type="EMBL" id="FODE01000024">
    <property type="protein sequence ID" value="SEN95637.1"/>
    <property type="molecule type" value="Genomic_DNA"/>
</dbReference>
<evidence type="ECO:0000313" key="3">
    <source>
        <dbReference type="EMBL" id="SEN95637.1"/>
    </source>
</evidence>
<dbReference type="STRING" id="34002.SAMN04489859_102422"/>
<keyword evidence="2" id="KW-0732">Signal</keyword>
<feature type="chain" id="PRO_5011674773" evidence="2">
    <location>
        <begin position="20"/>
        <end position="138"/>
    </location>
</feature>
<protein>
    <submittedName>
        <fullName evidence="3">Uncharacterized protein</fullName>
    </submittedName>
</protein>
<gene>
    <name evidence="3" type="ORF">SAMN04489859_102422</name>
</gene>
<feature type="compositionally biased region" description="Low complexity" evidence="1">
    <location>
        <begin position="53"/>
        <end position="69"/>
    </location>
</feature>
<dbReference type="OrthoDB" id="10014185at2"/>
<reference evidence="3 4" key="1">
    <citation type="submission" date="2016-10" db="EMBL/GenBank/DDBJ databases">
        <authorList>
            <person name="de Groot N.N."/>
        </authorList>
    </citation>
    <scope>NUCLEOTIDE SEQUENCE [LARGE SCALE GENOMIC DNA]</scope>
    <source>
        <strain evidence="3 4">DSM 8512</strain>
    </source>
</reference>
<dbReference type="RefSeq" id="WP_139208199.1">
    <property type="nucleotide sequence ID" value="NZ_CP067126.1"/>
</dbReference>
<sequence>MRLILIAGATVLTAGAAFAFARAVDQLARPPVMDAPAAAIQTERLLPQTTRRQAPQVPATTAHQPQTAAEVATPSPADQPAAAIRKQARNVAPLADRSHAVDENTMFFLPPGTSTAPDADEPVRHYDFVNLPLTGVYR</sequence>
<feature type="signal peptide" evidence="2">
    <location>
        <begin position="1"/>
        <end position="19"/>
    </location>
</feature>
<evidence type="ECO:0000256" key="1">
    <source>
        <dbReference type="SAM" id="MobiDB-lite"/>
    </source>
</evidence>
<dbReference type="Proteomes" id="UP000199054">
    <property type="component" value="Unassembled WGS sequence"/>
</dbReference>
<proteinExistence type="predicted"/>
<evidence type="ECO:0000313" key="4">
    <source>
        <dbReference type="Proteomes" id="UP000199054"/>
    </source>
</evidence>
<dbReference type="AlphaFoldDB" id="A0A1H8KRW4"/>
<feature type="region of interest" description="Disordered" evidence="1">
    <location>
        <begin position="44"/>
        <end position="81"/>
    </location>
</feature>
<keyword evidence="4" id="KW-1185">Reference proteome</keyword>
<name>A0A1H8KRW4_9RHOB</name>
<evidence type="ECO:0000256" key="2">
    <source>
        <dbReference type="SAM" id="SignalP"/>
    </source>
</evidence>
<accession>A0A1H8KRW4</accession>
<organism evidence="3 4">
    <name type="scientific">Paracoccus alcaliphilus</name>
    <dbReference type="NCBI Taxonomy" id="34002"/>
    <lineage>
        <taxon>Bacteria</taxon>
        <taxon>Pseudomonadati</taxon>
        <taxon>Pseudomonadota</taxon>
        <taxon>Alphaproteobacteria</taxon>
        <taxon>Rhodobacterales</taxon>
        <taxon>Paracoccaceae</taxon>
        <taxon>Paracoccus</taxon>
    </lineage>
</organism>